<evidence type="ECO:0000256" key="1">
    <source>
        <dbReference type="SAM" id="Phobius"/>
    </source>
</evidence>
<gene>
    <name evidence="2" type="ORF">L195_g002219</name>
</gene>
<accession>A0A2K3NRV1</accession>
<reference evidence="2 3" key="1">
    <citation type="journal article" date="2014" name="Am. J. Bot.">
        <title>Genome assembly and annotation for red clover (Trifolium pratense; Fabaceae).</title>
        <authorList>
            <person name="Istvanek J."/>
            <person name="Jaros M."/>
            <person name="Krenek A."/>
            <person name="Repkova J."/>
        </authorList>
    </citation>
    <scope>NUCLEOTIDE SEQUENCE [LARGE SCALE GENOMIC DNA]</scope>
    <source>
        <strain evidence="3">cv. Tatra</strain>
        <tissue evidence="2">Young leaves</tissue>
    </source>
</reference>
<reference evidence="2 3" key="2">
    <citation type="journal article" date="2017" name="Front. Plant Sci.">
        <title>Gene Classification and Mining of Molecular Markers Useful in Red Clover (Trifolium pratense) Breeding.</title>
        <authorList>
            <person name="Istvanek J."/>
            <person name="Dluhosova J."/>
            <person name="Dluhos P."/>
            <person name="Patkova L."/>
            <person name="Nedelnik J."/>
            <person name="Repkova J."/>
        </authorList>
    </citation>
    <scope>NUCLEOTIDE SEQUENCE [LARGE SCALE GENOMIC DNA]</scope>
    <source>
        <strain evidence="3">cv. Tatra</strain>
        <tissue evidence="2">Young leaves</tissue>
    </source>
</reference>
<keyword evidence="1" id="KW-0472">Membrane</keyword>
<evidence type="ECO:0008006" key="4">
    <source>
        <dbReference type="Google" id="ProtNLM"/>
    </source>
</evidence>
<evidence type="ECO:0000313" key="2">
    <source>
        <dbReference type="EMBL" id="PNY05762.1"/>
    </source>
</evidence>
<protein>
    <recommendedName>
        <fullName evidence="4">Transmembrane protein</fullName>
    </recommendedName>
</protein>
<sequence length="128" mass="13513">MWWCDERHLALRTTFLPVLLRHCLHGVEFCGGSGGFVLGVLELQRRPWSCTVICVVDLVLGGGGISFLSGVVHCCGVSPADLIGLVLVACSGGGFGGGVTPVVFGSAVAFVMVMFIVEHRFWSFAASV</sequence>
<name>A0A2K3NRV1_TRIPR</name>
<dbReference type="EMBL" id="ASHM01000963">
    <property type="protein sequence ID" value="PNY05762.1"/>
    <property type="molecule type" value="Genomic_DNA"/>
</dbReference>
<feature type="transmembrane region" description="Helical" evidence="1">
    <location>
        <begin position="48"/>
        <end position="72"/>
    </location>
</feature>
<evidence type="ECO:0000313" key="3">
    <source>
        <dbReference type="Proteomes" id="UP000236291"/>
    </source>
</evidence>
<dbReference type="AlphaFoldDB" id="A0A2K3NRV1"/>
<dbReference type="Proteomes" id="UP000236291">
    <property type="component" value="Unassembled WGS sequence"/>
</dbReference>
<keyword evidence="1" id="KW-1133">Transmembrane helix</keyword>
<feature type="transmembrane region" description="Helical" evidence="1">
    <location>
        <begin position="84"/>
        <end position="117"/>
    </location>
</feature>
<organism evidence="2 3">
    <name type="scientific">Trifolium pratense</name>
    <name type="common">Red clover</name>
    <dbReference type="NCBI Taxonomy" id="57577"/>
    <lineage>
        <taxon>Eukaryota</taxon>
        <taxon>Viridiplantae</taxon>
        <taxon>Streptophyta</taxon>
        <taxon>Embryophyta</taxon>
        <taxon>Tracheophyta</taxon>
        <taxon>Spermatophyta</taxon>
        <taxon>Magnoliopsida</taxon>
        <taxon>eudicotyledons</taxon>
        <taxon>Gunneridae</taxon>
        <taxon>Pentapetalae</taxon>
        <taxon>rosids</taxon>
        <taxon>fabids</taxon>
        <taxon>Fabales</taxon>
        <taxon>Fabaceae</taxon>
        <taxon>Papilionoideae</taxon>
        <taxon>50 kb inversion clade</taxon>
        <taxon>NPAAA clade</taxon>
        <taxon>Hologalegina</taxon>
        <taxon>IRL clade</taxon>
        <taxon>Trifolieae</taxon>
        <taxon>Trifolium</taxon>
    </lineage>
</organism>
<proteinExistence type="predicted"/>
<comment type="caution">
    <text evidence="2">The sequence shown here is derived from an EMBL/GenBank/DDBJ whole genome shotgun (WGS) entry which is preliminary data.</text>
</comment>
<keyword evidence="1" id="KW-0812">Transmembrane</keyword>